<name>D8S6V3_SELML</name>
<evidence type="ECO:0000313" key="3">
    <source>
        <dbReference type="Proteomes" id="UP000001514"/>
    </source>
</evidence>
<keyword evidence="3" id="KW-1185">Reference proteome</keyword>
<reference evidence="2 3" key="1">
    <citation type="journal article" date="2011" name="Science">
        <title>The Selaginella genome identifies genetic changes associated with the evolution of vascular plants.</title>
        <authorList>
            <person name="Banks J.A."/>
            <person name="Nishiyama T."/>
            <person name="Hasebe M."/>
            <person name="Bowman J.L."/>
            <person name="Gribskov M."/>
            <person name="dePamphilis C."/>
            <person name="Albert V.A."/>
            <person name="Aono N."/>
            <person name="Aoyama T."/>
            <person name="Ambrose B.A."/>
            <person name="Ashton N.W."/>
            <person name="Axtell M.J."/>
            <person name="Barker E."/>
            <person name="Barker M.S."/>
            <person name="Bennetzen J.L."/>
            <person name="Bonawitz N.D."/>
            <person name="Chapple C."/>
            <person name="Cheng C."/>
            <person name="Correa L.G."/>
            <person name="Dacre M."/>
            <person name="DeBarry J."/>
            <person name="Dreyer I."/>
            <person name="Elias M."/>
            <person name="Engstrom E.M."/>
            <person name="Estelle M."/>
            <person name="Feng L."/>
            <person name="Finet C."/>
            <person name="Floyd S.K."/>
            <person name="Frommer W.B."/>
            <person name="Fujita T."/>
            <person name="Gramzow L."/>
            <person name="Gutensohn M."/>
            <person name="Harholt J."/>
            <person name="Hattori M."/>
            <person name="Heyl A."/>
            <person name="Hirai T."/>
            <person name="Hiwatashi Y."/>
            <person name="Ishikawa M."/>
            <person name="Iwata M."/>
            <person name="Karol K.G."/>
            <person name="Koehler B."/>
            <person name="Kolukisaoglu U."/>
            <person name="Kubo M."/>
            <person name="Kurata T."/>
            <person name="Lalonde S."/>
            <person name="Li K."/>
            <person name="Li Y."/>
            <person name="Litt A."/>
            <person name="Lyons E."/>
            <person name="Manning G."/>
            <person name="Maruyama T."/>
            <person name="Michael T.P."/>
            <person name="Mikami K."/>
            <person name="Miyazaki S."/>
            <person name="Morinaga S."/>
            <person name="Murata T."/>
            <person name="Mueller-Roeber B."/>
            <person name="Nelson D.R."/>
            <person name="Obara M."/>
            <person name="Oguri Y."/>
            <person name="Olmstead R.G."/>
            <person name="Onodera N."/>
            <person name="Petersen B.L."/>
            <person name="Pils B."/>
            <person name="Prigge M."/>
            <person name="Rensing S.A."/>
            <person name="Riano-Pachon D.M."/>
            <person name="Roberts A.W."/>
            <person name="Sato Y."/>
            <person name="Scheller H.V."/>
            <person name="Schulz B."/>
            <person name="Schulz C."/>
            <person name="Shakirov E.V."/>
            <person name="Shibagaki N."/>
            <person name="Shinohara N."/>
            <person name="Shippen D.E."/>
            <person name="Soerensen I."/>
            <person name="Sotooka R."/>
            <person name="Sugimoto N."/>
            <person name="Sugita M."/>
            <person name="Sumikawa N."/>
            <person name="Tanurdzic M."/>
            <person name="Theissen G."/>
            <person name="Ulvskov P."/>
            <person name="Wakazuki S."/>
            <person name="Weng J.K."/>
            <person name="Willats W.W."/>
            <person name="Wipf D."/>
            <person name="Wolf P.G."/>
            <person name="Yang L."/>
            <person name="Zimmer A.D."/>
            <person name="Zhu Q."/>
            <person name="Mitros T."/>
            <person name="Hellsten U."/>
            <person name="Loque D."/>
            <person name="Otillar R."/>
            <person name="Salamov A."/>
            <person name="Schmutz J."/>
            <person name="Shapiro H."/>
            <person name="Lindquist E."/>
            <person name="Lucas S."/>
            <person name="Rokhsar D."/>
            <person name="Grigoriev I.V."/>
        </authorList>
    </citation>
    <scope>NUCLEOTIDE SEQUENCE [LARGE SCALE GENOMIC DNA]</scope>
</reference>
<evidence type="ECO:0000313" key="2">
    <source>
        <dbReference type="EMBL" id="EFJ19998.1"/>
    </source>
</evidence>
<dbReference type="InterPro" id="IPR056592">
    <property type="entry name" value="Beta-prop_At3g26010-like"/>
</dbReference>
<dbReference type="AlphaFoldDB" id="D8S6V3"/>
<dbReference type="Gene3D" id="2.120.10.80">
    <property type="entry name" value="Kelch-type beta propeller"/>
    <property type="match status" value="3"/>
</dbReference>
<dbReference type="Pfam" id="PF24750">
    <property type="entry name" value="b-prop_At3g26010-like"/>
    <property type="match status" value="2"/>
</dbReference>
<dbReference type="InterPro" id="IPR011043">
    <property type="entry name" value="Gal_Oxase/kelch_b-propeller"/>
</dbReference>
<dbReference type="KEGG" id="smo:SELMODRAFT_418695"/>
<gene>
    <name evidence="2" type="ORF">SELMODRAFT_418695</name>
</gene>
<sequence>MVVGAIENALGLLCLYQYDSKSRSASFVVVGNPLLENWRTIQLSEISRGEYFIGFAMRHKVVGNFFAYKLFGFISKDSTFIRVVVFDSETGLWSCKKEWNLRRCSFMLAADGSKAYIATGSCVTMDIATYDMDSEELEGVNQGVLVDKGGWDIRSSHSIIDPTLVVCRGSLYVIGRTSCHRFLRVWKLVADKMICISEYFYNARNTTILFASDGNHKIIARTPEHVIEYHIESNEWSSYGSNKEREGGKRMFSGHKHRPCKPHIVKAIHITRQAVPCQDGSVLWLISNSSVRALELPRSCDCKPAEGALLKELGLICVPELRKYRALVQFPARIYIGSTDTYCWEEIPNITTFGQDIQNKATKQKESDEYSPFPCEFIGITLKQQQQAPGTYFLYYFFLETVNLEESNVHVHRYNSLTKSWDVPIGPCRVDARSYGWHCSVSGPSSSCRDKIYLSSIQFYRGKVPEGVKGWRLNNKMRAIAYDSVNNVWDDIFPKDGVLSPTEPDGRNKNVRSSMVACGGRLFVVGRSLDIEDTETVEIWEVKDGEGTSKLVTTIKARAWQGCISLCTDGVSKIFVNVMENKFSLETSRVMEYDLGDAQWTCYPIEENIWGLLADPRWDRPYKLWAYDLSTHTEEFFNLPENCAGMEVGAIENALGLLCLYQATSDEYNSKSLSASFVVVGNPLLENWRTIQLSEISRGEYFIGFAMRHKVVGNFFAYKLFGFISKDSTFIRVVVFDSETGLWSCKKEWNLRRCSFMLAADGSKAYIATGSCVTMDIATYDMDSEELEGVNQGVLVDKGGWDIRSSHSIIDPTLVVCRGSLYVIGRTSCHRFLRVWKLVADKMICISEYFYNARNTTILFASDGNHKIIARTPGRVIEYHIESNEWSSYGSNKEREGGKRMFSGHKHRPCKPHIVKAIHITRQAVPCQDGSVLWLISNSSVRALELPRSCDCKPAEGALLKELGLICVPELRKYRALVQFPARIYIGSTDTYCWEEIPNITTFGQDIQNKATKQKESDEYSPFPCEFIGITLKQQQQAPGTYFLYYFFLETVNSEESNAHVHRYNSLTKSWDVPIGPCRVDARSYGWHCSVSGPSSSCRDKIYLSSIQFYRGKVPEGVKGWRLNNKMRVIAYDSVNNVWDDIFPKDGVLSPTEPDGRNKNVRSSMVACGGRLFVVGRSLDIEDTETVEIWEVKDGEGTRSKLVTTIKARAWQGCISLCTDGVSKIFVNVMENKDSLETSRVMEYDLGDAQWTCYPIEKNIWGLLAE</sequence>
<dbReference type="Gramene" id="EFJ19998">
    <property type="protein sequence ID" value="EFJ19998"/>
    <property type="gene ID" value="SELMODRAFT_418695"/>
</dbReference>
<organism evidence="3">
    <name type="scientific">Selaginella moellendorffii</name>
    <name type="common">Spikemoss</name>
    <dbReference type="NCBI Taxonomy" id="88036"/>
    <lineage>
        <taxon>Eukaryota</taxon>
        <taxon>Viridiplantae</taxon>
        <taxon>Streptophyta</taxon>
        <taxon>Embryophyta</taxon>
        <taxon>Tracheophyta</taxon>
        <taxon>Lycopodiopsida</taxon>
        <taxon>Selaginellales</taxon>
        <taxon>Selaginellaceae</taxon>
        <taxon>Selaginella</taxon>
    </lineage>
</organism>
<feature type="domain" description="F-box protein At3g26010-like beta-propeller" evidence="1">
    <location>
        <begin position="636"/>
        <end position="755"/>
    </location>
</feature>
<feature type="domain" description="F-box protein At3g26010-like beta-propeller" evidence="1">
    <location>
        <begin position="10"/>
        <end position="105"/>
    </location>
</feature>
<dbReference type="Proteomes" id="UP000001514">
    <property type="component" value="Unassembled WGS sequence"/>
</dbReference>
<protein>
    <recommendedName>
        <fullName evidence="1">F-box protein At3g26010-like beta-propeller domain-containing protein</fullName>
    </recommendedName>
</protein>
<dbReference type="InterPro" id="IPR015915">
    <property type="entry name" value="Kelch-typ_b-propeller"/>
</dbReference>
<dbReference type="HOGENOM" id="CLU_264395_0_0_1"/>
<dbReference type="SUPFAM" id="SSF50965">
    <property type="entry name" value="Galactose oxidase, central domain"/>
    <property type="match status" value="4"/>
</dbReference>
<evidence type="ECO:0000259" key="1">
    <source>
        <dbReference type="Pfam" id="PF24750"/>
    </source>
</evidence>
<dbReference type="EMBL" id="GL377604">
    <property type="protein sequence ID" value="EFJ19998.1"/>
    <property type="molecule type" value="Genomic_DNA"/>
</dbReference>
<accession>D8S6V3</accession>
<dbReference type="InParanoid" id="D8S6V3"/>
<proteinExistence type="predicted"/>